<dbReference type="AlphaFoldDB" id="A0A7W7N4J4"/>
<dbReference type="Proteomes" id="UP000539957">
    <property type="component" value="Unassembled WGS sequence"/>
</dbReference>
<dbReference type="PANTHER" id="PTHR30007:SF1">
    <property type="entry name" value="BLR1914 PROTEIN"/>
    <property type="match status" value="1"/>
</dbReference>
<organism evidence="2 3">
    <name type="scientific">Brevundimonas bullata</name>
    <dbReference type="NCBI Taxonomy" id="13160"/>
    <lineage>
        <taxon>Bacteria</taxon>
        <taxon>Pseudomonadati</taxon>
        <taxon>Pseudomonadota</taxon>
        <taxon>Alphaproteobacteria</taxon>
        <taxon>Caulobacterales</taxon>
        <taxon>Caulobacteraceae</taxon>
        <taxon>Brevundimonas</taxon>
    </lineage>
</organism>
<dbReference type="GO" id="GO:0006313">
    <property type="term" value="P:DNA transposition"/>
    <property type="evidence" value="ECO:0007669"/>
    <property type="project" value="InterPro"/>
</dbReference>
<evidence type="ECO:0000313" key="3">
    <source>
        <dbReference type="Proteomes" id="UP000539957"/>
    </source>
</evidence>
<dbReference type="NCBIfam" id="NF033580">
    <property type="entry name" value="transpos_IS5_3"/>
    <property type="match status" value="1"/>
</dbReference>
<dbReference type="PANTHER" id="PTHR30007">
    <property type="entry name" value="PHP DOMAIN PROTEIN"/>
    <property type="match status" value="1"/>
</dbReference>
<dbReference type="Pfam" id="PF01609">
    <property type="entry name" value="DDE_Tnp_1"/>
    <property type="match status" value="1"/>
</dbReference>
<dbReference type="GO" id="GO:0004803">
    <property type="term" value="F:transposase activity"/>
    <property type="evidence" value="ECO:0007669"/>
    <property type="project" value="InterPro"/>
</dbReference>
<feature type="domain" description="Transposase IS4-like" evidence="1">
    <location>
        <begin position="1"/>
        <end position="115"/>
    </location>
</feature>
<gene>
    <name evidence="2" type="ORF">HNP32_002061</name>
</gene>
<dbReference type="EMBL" id="JACHKY010000003">
    <property type="protein sequence ID" value="MBB4798317.1"/>
    <property type="molecule type" value="Genomic_DNA"/>
</dbReference>
<sequence>MGLPVAVTLSGGQVSDVKGYAPVMDEPGPQPRVLLADKGYDADFILADLDARDVVAVIPARRNRKVQPVIDGHIYALRNLVERCFSRLKHSRRLATRYDKTADSFLGFVLVASIRLWVRHFVHTT</sequence>
<accession>A0A7W7N4J4</accession>
<name>A0A7W7N4J4_9CAUL</name>
<protein>
    <submittedName>
        <fullName evidence="2">Transposase</fullName>
    </submittedName>
</protein>
<dbReference type="GO" id="GO:0003677">
    <property type="term" value="F:DNA binding"/>
    <property type="evidence" value="ECO:0007669"/>
    <property type="project" value="InterPro"/>
</dbReference>
<evidence type="ECO:0000259" key="1">
    <source>
        <dbReference type="Pfam" id="PF01609"/>
    </source>
</evidence>
<evidence type="ECO:0000313" key="2">
    <source>
        <dbReference type="EMBL" id="MBB4798317.1"/>
    </source>
</evidence>
<reference evidence="2 3" key="1">
    <citation type="submission" date="2020-08" db="EMBL/GenBank/DDBJ databases">
        <title>Functional genomics of gut bacteria from endangered species of beetles.</title>
        <authorList>
            <person name="Carlos-Shanley C."/>
        </authorList>
    </citation>
    <scope>NUCLEOTIDE SEQUENCE [LARGE SCALE GENOMIC DNA]</scope>
    <source>
        <strain evidence="2 3">S00123</strain>
    </source>
</reference>
<keyword evidence="3" id="KW-1185">Reference proteome</keyword>
<dbReference type="InterPro" id="IPR002559">
    <property type="entry name" value="Transposase_11"/>
</dbReference>
<proteinExistence type="predicted"/>
<comment type="caution">
    <text evidence="2">The sequence shown here is derived from an EMBL/GenBank/DDBJ whole genome shotgun (WGS) entry which is preliminary data.</text>
</comment>